<dbReference type="eggNOG" id="COG4327">
    <property type="taxonomic scope" value="Bacteria"/>
</dbReference>
<dbReference type="OrthoDB" id="9797746at2"/>
<proteinExistence type="predicted"/>
<keyword evidence="4" id="KW-1185">Reference proteome</keyword>
<evidence type="ECO:0000313" key="4">
    <source>
        <dbReference type="Proteomes" id="UP000054010"/>
    </source>
</evidence>
<dbReference type="NCBIfam" id="TIGR03647">
    <property type="entry name" value="Na_symport_sm"/>
    <property type="match status" value="1"/>
</dbReference>
<protein>
    <submittedName>
        <fullName evidence="3">Membrane protein-like protein</fullName>
    </submittedName>
</protein>
<dbReference type="AlphaFoldDB" id="E1IG19"/>
<evidence type="ECO:0000313" key="3">
    <source>
        <dbReference type="EMBL" id="EFO79856.1"/>
    </source>
</evidence>
<keyword evidence="1" id="KW-0812">Transmembrane</keyword>
<reference evidence="3 4" key="1">
    <citation type="journal article" date="2011" name="J. Bacteriol.">
        <title>Draft genome sequence of the anoxygenic filamentous phototrophic bacterium Oscillochloris trichoides subsp. DG-6.</title>
        <authorList>
            <person name="Kuznetsov B.B."/>
            <person name="Ivanovsky R.N."/>
            <person name="Keppen O.I."/>
            <person name="Sukhacheva M.V."/>
            <person name="Bumazhkin B.K."/>
            <person name="Patutina E.O."/>
            <person name="Beletsky A.V."/>
            <person name="Mardanov A.V."/>
            <person name="Baslerov R.V."/>
            <person name="Panteleeva A.N."/>
            <person name="Kolganova T.V."/>
            <person name="Ravin N.V."/>
            <person name="Skryabin K.G."/>
        </authorList>
    </citation>
    <scope>NUCLEOTIDE SEQUENCE [LARGE SCALE GENOMIC DNA]</scope>
    <source>
        <strain evidence="3 4">DG-6</strain>
    </source>
</reference>
<dbReference type="Proteomes" id="UP000054010">
    <property type="component" value="Unassembled WGS sequence"/>
</dbReference>
<feature type="transmembrane region" description="Helical" evidence="1">
    <location>
        <begin position="60"/>
        <end position="81"/>
    </location>
</feature>
<dbReference type="HOGENOM" id="CLU_140854_4_0_0"/>
<dbReference type="InterPro" id="IPR019886">
    <property type="entry name" value="Na_symporter_ssu"/>
</dbReference>
<evidence type="ECO:0000256" key="1">
    <source>
        <dbReference type="SAM" id="Phobius"/>
    </source>
</evidence>
<feature type="domain" description="Sodium symporter small subunit" evidence="2">
    <location>
        <begin position="16"/>
        <end position="92"/>
    </location>
</feature>
<keyword evidence="1" id="KW-0472">Membrane</keyword>
<feature type="transmembrane region" description="Helical" evidence="1">
    <location>
        <begin position="21"/>
        <end position="40"/>
    </location>
</feature>
<dbReference type="STRING" id="765420.OSCT_2231"/>
<keyword evidence="1" id="KW-1133">Transmembrane helix</keyword>
<accession>E1IG19</accession>
<comment type="caution">
    <text evidence="3">The sequence shown here is derived from an EMBL/GenBank/DDBJ whole genome shotgun (WGS) entry which is preliminary data.</text>
</comment>
<dbReference type="EMBL" id="ADVR01000097">
    <property type="protein sequence ID" value="EFO79856.1"/>
    <property type="molecule type" value="Genomic_DNA"/>
</dbReference>
<name>E1IG19_9CHLR</name>
<dbReference type="Pfam" id="PF13937">
    <property type="entry name" value="DUF4212"/>
    <property type="match status" value="1"/>
</dbReference>
<sequence length="94" mass="10881">MARNVGKAPSKQIDAEAYWKANLKIIVILLTIWFVVSYVPVLLVNQLNQITFLTGFPFGYYMGSQGSLIVFVIEIFFYAWWMGKLDRQFGLHED</sequence>
<organism evidence="3 4">
    <name type="scientific">Oscillochloris trichoides DG-6</name>
    <dbReference type="NCBI Taxonomy" id="765420"/>
    <lineage>
        <taxon>Bacteria</taxon>
        <taxon>Bacillati</taxon>
        <taxon>Chloroflexota</taxon>
        <taxon>Chloroflexia</taxon>
        <taxon>Chloroflexales</taxon>
        <taxon>Chloroflexineae</taxon>
        <taxon>Oscillochloridaceae</taxon>
        <taxon>Oscillochloris</taxon>
    </lineage>
</organism>
<evidence type="ECO:0000259" key="2">
    <source>
        <dbReference type="Pfam" id="PF13937"/>
    </source>
</evidence>
<gene>
    <name evidence="3" type="ORF">OSCT_2231</name>
</gene>